<dbReference type="AlphaFoldDB" id="G4WVK8"/>
<proteinExistence type="predicted"/>
<name>G4WVK8_9BACT</name>
<accession>G4WVK8</accession>
<reference evidence="1" key="2">
    <citation type="journal article" date="2011" name="J. Bacteriol.">
        <title>Long-chain N-acyl amino acid synthases are linked to the putative PEP-CTERM/exosortase protein-sorting system in Gram-negative bacteria.</title>
        <authorList>
            <person name="Craig J.W."/>
            <person name="Cherry M.A."/>
            <person name="Brady S.F."/>
        </authorList>
    </citation>
    <scope>NUCLEOTIDE SEQUENCE</scope>
</reference>
<reference evidence="1" key="1">
    <citation type="journal article" date="2004" name="Appl. Environ. Microbiol.">
        <title>Long-chain N-acyltyrosine synthases from environmental DNA.</title>
        <authorList>
            <person name="Brady S.F."/>
            <person name="Chao C.J."/>
            <person name="Clardy J."/>
        </authorList>
    </citation>
    <scope>NUCLEOTIDE SEQUENCE</scope>
</reference>
<evidence type="ECO:0000313" key="1">
    <source>
        <dbReference type="EMBL" id="AEQ20460.1"/>
    </source>
</evidence>
<dbReference type="EMBL" id="JF429410">
    <property type="protein sequence ID" value="AEQ20460.1"/>
    <property type="molecule type" value="Genomic_DNA"/>
</dbReference>
<organism evidence="1">
    <name type="scientific">uncultured bacterium CSL132</name>
    <dbReference type="NCBI Taxonomy" id="1091568"/>
    <lineage>
        <taxon>Bacteria</taxon>
        <taxon>environmental samples</taxon>
    </lineage>
</organism>
<protein>
    <submittedName>
        <fullName evidence="1">Adenylylsulfate reductase subunit alpha protein</fullName>
    </submittedName>
</protein>
<sequence length="154" mass="15866">MLRIGGRSGRSSGMVMNINGEKLNGIKKPEGDDDRGKAPADLNLRRRRLVRGVTAVAPLILTLRSGALAAASCTGVKAINVYVDSNNKPALGTPGEDYCATQNTSVNSTCVAPGQLTIDTNYINASSGRCGSGHAGQRVAILSSASVTSLLTPP</sequence>